<reference evidence="1" key="1">
    <citation type="submission" date="2022-07" db="EMBL/GenBank/DDBJ databases">
        <title>Tahibacter sp., a new gammaproteobacterium isolated from the silt sample collected at pig farm.</title>
        <authorList>
            <person name="Chen H."/>
        </authorList>
    </citation>
    <scope>NUCLEOTIDE SEQUENCE</scope>
    <source>
        <strain evidence="1">P2K</strain>
    </source>
</reference>
<proteinExistence type="predicted"/>
<organism evidence="1 2">
    <name type="scientific">Tahibacter harae</name>
    <dbReference type="NCBI Taxonomy" id="2963937"/>
    <lineage>
        <taxon>Bacteria</taxon>
        <taxon>Pseudomonadati</taxon>
        <taxon>Pseudomonadota</taxon>
        <taxon>Gammaproteobacteria</taxon>
        <taxon>Lysobacterales</taxon>
        <taxon>Rhodanobacteraceae</taxon>
        <taxon>Tahibacter</taxon>
    </lineage>
</organism>
<dbReference type="RefSeq" id="WP_255916717.1">
    <property type="nucleotide sequence ID" value="NZ_JANFQO010000033.1"/>
</dbReference>
<keyword evidence="2" id="KW-1185">Reference proteome</keyword>
<protein>
    <submittedName>
        <fullName evidence="1">Uncharacterized protein</fullName>
    </submittedName>
</protein>
<name>A0ABT1QZ16_9GAMM</name>
<dbReference type="EMBL" id="JANFQO010000033">
    <property type="protein sequence ID" value="MCQ4167531.1"/>
    <property type="molecule type" value="Genomic_DNA"/>
</dbReference>
<evidence type="ECO:0000313" key="2">
    <source>
        <dbReference type="Proteomes" id="UP001165498"/>
    </source>
</evidence>
<gene>
    <name evidence="1" type="ORF">NM961_22690</name>
</gene>
<sequence>MAVYFEAPDEGRRLYQTVRPLAGGDFFSSLSTEMGGISSIFPARFQTGSSMRRGIGANVEIPRRMYERGELDRHWEARVAAAAACRWSPPLSQPHNAIG</sequence>
<accession>A0ABT1QZ16</accession>
<comment type="caution">
    <text evidence="1">The sequence shown here is derived from an EMBL/GenBank/DDBJ whole genome shotgun (WGS) entry which is preliminary data.</text>
</comment>
<dbReference type="Proteomes" id="UP001165498">
    <property type="component" value="Unassembled WGS sequence"/>
</dbReference>
<evidence type="ECO:0000313" key="1">
    <source>
        <dbReference type="EMBL" id="MCQ4167531.1"/>
    </source>
</evidence>